<reference evidence="1 2" key="1">
    <citation type="journal article" date="2020" name="ISME J.">
        <title>Comparative genomics reveals insights into cyanobacterial evolution and habitat adaptation.</title>
        <authorList>
            <person name="Chen M.Y."/>
            <person name="Teng W.K."/>
            <person name="Zhao L."/>
            <person name="Hu C.X."/>
            <person name="Zhou Y.K."/>
            <person name="Han B.P."/>
            <person name="Song L.R."/>
            <person name="Shu W.S."/>
        </authorList>
    </citation>
    <scope>NUCLEOTIDE SEQUENCE [LARGE SCALE GENOMIC DNA]</scope>
    <source>
        <strain evidence="1 2">FACHB-391</strain>
    </source>
</reference>
<dbReference type="RefSeq" id="WP_190894490.1">
    <property type="nucleotide sequence ID" value="NZ_JACJTE010000016.1"/>
</dbReference>
<sequence>MMKINRHERQCLRRASLRFVRPHLVNGRSHPSFLQFQENCKCLYLQIKVKLLLDPG</sequence>
<evidence type="ECO:0000313" key="2">
    <source>
        <dbReference type="Proteomes" id="UP000604661"/>
    </source>
</evidence>
<organism evidence="1 2">
    <name type="scientific">Nostoc linckia FACHB-391</name>
    <dbReference type="NCBI Taxonomy" id="2692906"/>
    <lineage>
        <taxon>Bacteria</taxon>
        <taxon>Bacillati</taxon>
        <taxon>Cyanobacteriota</taxon>
        <taxon>Cyanophyceae</taxon>
        <taxon>Nostocales</taxon>
        <taxon>Nostocaceae</taxon>
        <taxon>Nostoc</taxon>
    </lineage>
</organism>
<comment type="caution">
    <text evidence="1">The sequence shown here is derived from an EMBL/GenBank/DDBJ whole genome shotgun (WGS) entry which is preliminary data.</text>
</comment>
<name>A0ABR8EYJ0_NOSLI</name>
<accession>A0ABR8EYJ0</accession>
<gene>
    <name evidence="1" type="ORF">H6G95_16200</name>
</gene>
<dbReference type="EMBL" id="JACJTE010000016">
    <property type="protein sequence ID" value="MBD2562132.1"/>
    <property type="molecule type" value="Genomic_DNA"/>
</dbReference>
<keyword evidence="2" id="KW-1185">Reference proteome</keyword>
<protein>
    <submittedName>
        <fullName evidence="1">Uncharacterized protein</fullName>
    </submittedName>
</protein>
<dbReference type="Proteomes" id="UP000604661">
    <property type="component" value="Unassembled WGS sequence"/>
</dbReference>
<evidence type="ECO:0000313" key="1">
    <source>
        <dbReference type="EMBL" id="MBD2562132.1"/>
    </source>
</evidence>
<proteinExistence type="predicted"/>